<gene>
    <name evidence="2" type="ORF">MCOR_56075</name>
</gene>
<dbReference type="Pfam" id="PF26649">
    <property type="entry name" value="Ajm-1"/>
    <property type="match status" value="1"/>
</dbReference>
<evidence type="ECO:0000259" key="1">
    <source>
        <dbReference type="Pfam" id="PF26649"/>
    </source>
</evidence>
<dbReference type="InterPro" id="IPR058586">
    <property type="entry name" value="Ajm-1"/>
</dbReference>
<dbReference type="PANTHER" id="PTHR21517">
    <property type="entry name" value="APICAL JUNCTION COMPONENT 1 HOMOLOG"/>
    <property type="match status" value="1"/>
</dbReference>
<dbReference type="InterPro" id="IPR038825">
    <property type="entry name" value="Apical_junction"/>
</dbReference>
<evidence type="ECO:0000313" key="3">
    <source>
        <dbReference type="Proteomes" id="UP000507470"/>
    </source>
</evidence>
<dbReference type="AlphaFoldDB" id="A0A6J8EXC2"/>
<feature type="domain" description="Apical junction molecule ajm1 alpha/beta" evidence="1">
    <location>
        <begin position="154"/>
        <end position="260"/>
    </location>
</feature>
<sequence length="420" mass="49308">MVQNLLTVPNKNCHKTYTGIHNERDNESLHKKCKSLEDVIDGLLAIEKRSRSSDDILSRRNSVPYSRELDHDSEIYKKHNTFSSNSHNENKQLVKNNDHFNIVRHTVLCENCREVTYLQDAKDYYITCHFCSTYYCSRLCRGEDWYIHKCSCIYRRISDLCKRVIKFCNKNPDMQFHLSQIGRKGFSEKGKGCVKLTFRESWSGESFCNFGHSYLQEQPTYITQQCFRDDEHVSQSFAELNTAVENYNPNLKYIILVAVSNPTQSLFNKSGNYSSVQRCAKLRLCPIIIHPKPETDIQSVLILHFVTTVNGYSSSSQIDDRHARETCFINIQRILRERGVILRHCYPKIYRKLIDFVADGKRFSPITFYPFDTKKKKHYVCIIIPESDPEIEWVRDQYLCSENGVMETLHEDFIYNRNDT</sequence>
<organism evidence="2 3">
    <name type="scientific">Mytilus coruscus</name>
    <name type="common">Sea mussel</name>
    <dbReference type="NCBI Taxonomy" id="42192"/>
    <lineage>
        <taxon>Eukaryota</taxon>
        <taxon>Metazoa</taxon>
        <taxon>Spiralia</taxon>
        <taxon>Lophotrochozoa</taxon>
        <taxon>Mollusca</taxon>
        <taxon>Bivalvia</taxon>
        <taxon>Autobranchia</taxon>
        <taxon>Pteriomorphia</taxon>
        <taxon>Mytilida</taxon>
        <taxon>Mytiloidea</taxon>
        <taxon>Mytilidae</taxon>
        <taxon>Mytilinae</taxon>
        <taxon>Mytilus</taxon>
    </lineage>
</organism>
<evidence type="ECO:0000313" key="2">
    <source>
        <dbReference type="EMBL" id="CAC5424145.1"/>
    </source>
</evidence>
<name>A0A6J8EXC2_MYTCO</name>
<dbReference type="GO" id="GO:0045216">
    <property type="term" value="P:cell-cell junction organization"/>
    <property type="evidence" value="ECO:0007669"/>
    <property type="project" value="InterPro"/>
</dbReference>
<accession>A0A6J8EXC2</accession>
<protein>
    <recommendedName>
        <fullName evidence="1">Apical junction molecule ajm1 alpha/beta domain-containing protein</fullName>
    </recommendedName>
</protein>
<dbReference type="Proteomes" id="UP000507470">
    <property type="component" value="Unassembled WGS sequence"/>
</dbReference>
<keyword evidence="3" id="KW-1185">Reference proteome</keyword>
<dbReference type="GO" id="GO:0043296">
    <property type="term" value="C:apical junction complex"/>
    <property type="evidence" value="ECO:0007669"/>
    <property type="project" value="TreeGrafter"/>
</dbReference>
<proteinExistence type="predicted"/>
<dbReference type="EMBL" id="CACVKT020009962">
    <property type="protein sequence ID" value="CAC5424145.1"/>
    <property type="molecule type" value="Genomic_DNA"/>
</dbReference>
<dbReference type="OrthoDB" id="6431454at2759"/>
<dbReference type="PANTHER" id="PTHR21517:SF3">
    <property type="entry name" value="APICAL JUNCTION COMPONENT 1 HOMOLOG"/>
    <property type="match status" value="1"/>
</dbReference>
<reference evidence="2 3" key="1">
    <citation type="submission" date="2020-06" db="EMBL/GenBank/DDBJ databases">
        <authorList>
            <person name="Li R."/>
            <person name="Bekaert M."/>
        </authorList>
    </citation>
    <scope>NUCLEOTIDE SEQUENCE [LARGE SCALE GENOMIC DNA]</scope>
    <source>
        <strain evidence="3">wild</strain>
    </source>
</reference>
<dbReference type="GO" id="GO:0005886">
    <property type="term" value="C:plasma membrane"/>
    <property type="evidence" value="ECO:0007669"/>
    <property type="project" value="TreeGrafter"/>
</dbReference>